<name>A0AA40B2D6_9PEZI</name>
<keyword evidence="1" id="KW-0732">Signal</keyword>
<evidence type="ECO:0000313" key="2">
    <source>
        <dbReference type="EMBL" id="KAK0726399.1"/>
    </source>
</evidence>
<feature type="non-terminal residue" evidence="2">
    <location>
        <position position="169"/>
    </location>
</feature>
<sequence length="169" mass="18414">PTRHPLSCCSVSLPLLSLLNSLLPPPPALTLSIGSGPGLLEALLLQHYPARSGSFYGVEVAVSAAQQNQKPVNVFLPEQNTLTVNGTWAVIDEGLLNEAGGLVFVYQRQPSLVRAYLEKWKGEVVIWIGPRADLEEFGPAFEQWNGEKKGEDMGAGMVDEGEGVWVYRR</sequence>
<reference evidence="2" key="1">
    <citation type="submission" date="2023-06" db="EMBL/GenBank/DDBJ databases">
        <title>Genome-scale phylogeny and comparative genomics of the fungal order Sordariales.</title>
        <authorList>
            <consortium name="Lawrence Berkeley National Laboratory"/>
            <person name="Hensen N."/>
            <person name="Bonometti L."/>
            <person name="Westerberg I."/>
            <person name="Brannstrom I.O."/>
            <person name="Guillou S."/>
            <person name="Cros-Aarteil S."/>
            <person name="Calhoun S."/>
            <person name="Haridas S."/>
            <person name="Kuo A."/>
            <person name="Mondo S."/>
            <person name="Pangilinan J."/>
            <person name="Riley R."/>
            <person name="Labutti K."/>
            <person name="Andreopoulos B."/>
            <person name="Lipzen A."/>
            <person name="Chen C."/>
            <person name="Yanf M."/>
            <person name="Daum C."/>
            <person name="Ng V."/>
            <person name="Clum A."/>
            <person name="Steindorff A."/>
            <person name="Ohm R."/>
            <person name="Martin F."/>
            <person name="Silar P."/>
            <person name="Natvig D."/>
            <person name="Lalanne C."/>
            <person name="Gautier V."/>
            <person name="Ament-Velasquez S.L."/>
            <person name="Kruys A."/>
            <person name="Hutchinson M.I."/>
            <person name="Powell A.J."/>
            <person name="Barry K."/>
            <person name="Miller A.N."/>
            <person name="Grigoriev I.V."/>
            <person name="Debuchy R."/>
            <person name="Gladieux P."/>
            <person name="Thoren M.H."/>
            <person name="Johannesson H."/>
        </authorList>
    </citation>
    <scope>NUCLEOTIDE SEQUENCE</scope>
    <source>
        <strain evidence="2">CBS 540.89</strain>
    </source>
</reference>
<feature type="non-terminal residue" evidence="2">
    <location>
        <position position="1"/>
    </location>
</feature>
<dbReference type="Proteomes" id="UP001172159">
    <property type="component" value="Unassembled WGS sequence"/>
</dbReference>
<dbReference type="EMBL" id="JAUKTV010000010">
    <property type="protein sequence ID" value="KAK0726399.1"/>
    <property type="molecule type" value="Genomic_DNA"/>
</dbReference>
<feature type="signal peptide" evidence="1">
    <location>
        <begin position="1"/>
        <end position="30"/>
    </location>
</feature>
<organism evidence="2 3">
    <name type="scientific">Apiosordaria backusii</name>
    <dbReference type="NCBI Taxonomy" id="314023"/>
    <lineage>
        <taxon>Eukaryota</taxon>
        <taxon>Fungi</taxon>
        <taxon>Dikarya</taxon>
        <taxon>Ascomycota</taxon>
        <taxon>Pezizomycotina</taxon>
        <taxon>Sordariomycetes</taxon>
        <taxon>Sordariomycetidae</taxon>
        <taxon>Sordariales</taxon>
        <taxon>Lasiosphaeriaceae</taxon>
        <taxon>Apiosordaria</taxon>
    </lineage>
</organism>
<feature type="chain" id="PRO_5041249063" evidence="1">
    <location>
        <begin position="31"/>
        <end position="169"/>
    </location>
</feature>
<gene>
    <name evidence="2" type="ORF">B0T21DRAFT_261533</name>
</gene>
<evidence type="ECO:0000313" key="3">
    <source>
        <dbReference type="Proteomes" id="UP001172159"/>
    </source>
</evidence>
<keyword evidence="3" id="KW-1185">Reference proteome</keyword>
<accession>A0AA40B2D6</accession>
<dbReference type="AlphaFoldDB" id="A0AA40B2D6"/>
<proteinExistence type="predicted"/>
<comment type="caution">
    <text evidence="2">The sequence shown here is derived from an EMBL/GenBank/DDBJ whole genome shotgun (WGS) entry which is preliminary data.</text>
</comment>
<protein>
    <submittedName>
        <fullName evidence="2">Uncharacterized protein</fullName>
    </submittedName>
</protein>
<evidence type="ECO:0000256" key="1">
    <source>
        <dbReference type="SAM" id="SignalP"/>
    </source>
</evidence>